<protein>
    <submittedName>
        <fullName evidence="8">Glycosyltransferase</fullName>
    </submittedName>
</protein>
<comment type="subcellular location">
    <subcellularLocation>
        <location evidence="1">Cell membrane</location>
        <topology evidence="1">Peripheral membrane protein</topology>
    </subcellularLocation>
</comment>
<dbReference type="InterPro" id="IPR001173">
    <property type="entry name" value="Glyco_trans_2-like"/>
</dbReference>
<dbReference type="EMBL" id="RBAL01000012">
    <property type="protein sequence ID" value="RKN39831.1"/>
    <property type="molecule type" value="Genomic_DNA"/>
</dbReference>
<name>A0A3A9YUM0_9ACTN</name>
<dbReference type="InterPro" id="IPR007554">
    <property type="entry name" value="Glycerophosphate_synth"/>
</dbReference>
<evidence type="ECO:0000256" key="4">
    <source>
        <dbReference type="ARBA" id="ARBA00022679"/>
    </source>
</evidence>
<dbReference type="CDD" id="cd00761">
    <property type="entry name" value="Glyco_tranf_GTA_type"/>
    <property type="match status" value="1"/>
</dbReference>
<keyword evidence="6" id="KW-0472">Membrane</keyword>
<evidence type="ECO:0000256" key="5">
    <source>
        <dbReference type="ARBA" id="ARBA00022944"/>
    </source>
</evidence>
<dbReference type="Proteomes" id="UP000272474">
    <property type="component" value="Unassembled WGS sequence"/>
</dbReference>
<dbReference type="Gene3D" id="3.90.550.10">
    <property type="entry name" value="Spore Coat Polysaccharide Biosynthesis Protein SpsA, Chain A"/>
    <property type="match status" value="1"/>
</dbReference>
<reference evidence="8 9" key="1">
    <citation type="journal article" date="2014" name="Int. J. Syst. Evol. Microbiol.">
        <title>Streptomyces hoynatensis sp. nov., isolated from deep marine sediment.</title>
        <authorList>
            <person name="Veyisoglu A."/>
            <person name="Sahin N."/>
        </authorList>
    </citation>
    <scope>NUCLEOTIDE SEQUENCE [LARGE SCALE GENOMIC DNA]</scope>
    <source>
        <strain evidence="8 9">KCTC 29097</strain>
    </source>
</reference>
<comment type="caution">
    <text evidence="8">The sequence shown here is derived from an EMBL/GenBank/DDBJ whole genome shotgun (WGS) entry which is preliminary data.</text>
</comment>
<keyword evidence="5" id="KW-0777">Teichoic acid biosynthesis</keyword>
<dbReference type="OrthoDB" id="3183633at2"/>
<dbReference type="SUPFAM" id="SSF53448">
    <property type="entry name" value="Nucleotide-diphospho-sugar transferases"/>
    <property type="match status" value="1"/>
</dbReference>
<dbReference type="PANTHER" id="PTHR37316:SF3">
    <property type="entry name" value="TEICHOIC ACID GLYCEROL-PHOSPHATE TRANSFERASE"/>
    <property type="match status" value="1"/>
</dbReference>
<dbReference type="Gene3D" id="3.40.50.12580">
    <property type="match status" value="1"/>
</dbReference>
<keyword evidence="9" id="KW-1185">Reference proteome</keyword>
<evidence type="ECO:0000313" key="8">
    <source>
        <dbReference type="EMBL" id="RKN39831.1"/>
    </source>
</evidence>
<dbReference type="GO" id="GO:0047355">
    <property type="term" value="F:CDP-glycerol glycerophosphotransferase activity"/>
    <property type="evidence" value="ECO:0007669"/>
    <property type="project" value="InterPro"/>
</dbReference>
<keyword evidence="3" id="KW-1003">Cell membrane</keyword>
<sequence length="915" mass="102362">MSVVVIVYNDAERLPRAVDSVLGQSLRAVEVIIADDCSTDATPRVAARLAAADPRVRTLRLPRNSGGCSAPRNAGIEAARAPYLMFLDSDDELPYHACKSLLLTAERTGADFVTGEVVRHVDGNGAQRLWYPELFAEPRLVPGIRAAPEYFTDHLSTNKLYRADFIARHDLRFPEGVHYEDQLFSARAFVHARSFAVVPWPVYTWHLAQRSEEEQPSISSSRHLVHNVRDRIAVARMVDAFLAESGNEDLRPAKDAKFLSHDLRLYLGDLPFREASWVAEFAAVVGPYLAELPPASWERLPREQRVCQHLLCAGRLAEAADCARTIGRPRLAPRQVTRSGGRVYWGAGEPEEALDITGWRLDEQTFLTGPLRHELVSLDVTGRTLRLGVRTWDPAGLLDEHVTGELWLAAGGSPLKVPFTPSAGPGEPAAAPATLDLERVPLGLKGFTGRRHPVVVLRRLGLRRTDPLLAPADLPEWRLHLPLHRLTVGAEQRGAGRLQVAWARTGPLALAEDLAPALSPLQARARRVRRRLTGPRLKALTYHELRRLPAERDLVVFEALEGRGYADSPRYIHEELVRRGLPLRAVWVGSGDRSSFPPGVPVVRRGSWAYVRALARARYWVDSHGFPAAYDKPPGTRYLQTWHGQAIKHMGFDLPEIKYGPPERRRQLREMIGRWDTLISPSPEFERTFVRANGYQGELLRCGLPRNDALVRWDEPAQRDRARAARARLQIPPGRRMLLYAPTFRDGARGSGESIRVDLPRLAGELGEEWTIVVRPHYYERFAAPPELAHAVRDGSHGFVDVNDLLLASDALLTDYSSVMFDYACLGRPILLYTDDYERYRGGGRGTYYDLAEIAPGPMLTRTGELVEVLRGRGLDEVRRAYAAKYTEFQDRFTAYEAGHASKTVVDTFFAADCG</sequence>
<dbReference type="PANTHER" id="PTHR37316">
    <property type="entry name" value="TEICHOIC ACID GLYCEROL-PHOSPHATE PRIMASE"/>
    <property type="match status" value="1"/>
</dbReference>
<evidence type="ECO:0000256" key="2">
    <source>
        <dbReference type="ARBA" id="ARBA00010488"/>
    </source>
</evidence>
<organism evidence="8 9">
    <name type="scientific">Streptomyces hoynatensis</name>
    <dbReference type="NCBI Taxonomy" id="1141874"/>
    <lineage>
        <taxon>Bacteria</taxon>
        <taxon>Bacillati</taxon>
        <taxon>Actinomycetota</taxon>
        <taxon>Actinomycetes</taxon>
        <taxon>Kitasatosporales</taxon>
        <taxon>Streptomycetaceae</taxon>
        <taxon>Streptomyces</taxon>
    </lineage>
</organism>
<gene>
    <name evidence="8" type="ORF">D7294_20640</name>
</gene>
<dbReference type="InterPro" id="IPR051612">
    <property type="entry name" value="Teichoic_Acid_Biosynth"/>
</dbReference>
<proteinExistence type="inferred from homology"/>
<dbReference type="SUPFAM" id="SSF53756">
    <property type="entry name" value="UDP-Glycosyltransferase/glycogen phosphorylase"/>
    <property type="match status" value="1"/>
</dbReference>
<evidence type="ECO:0000256" key="6">
    <source>
        <dbReference type="ARBA" id="ARBA00023136"/>
    </source>
</evidence>
<dbReference type="Pfam" id="PF04464">
    <property type="entry name" value="Glyphos_transf"/>
    <property type="match status" value="1"/>
</dbReference>
<dbReference type="InterPro" id="IPR043149">
    <property type="entry name" value="TagF_N"/>
</dbReference>
<evidence type="ECO:0000259" key="7">
    <source>
        <dbReference type="Pfam" id="PF00535"/>
    </source>
</evidence>
<dbReference type="GO" id="GO:0005886">
    <property type="term" value="C:plasma membrane"/>
    <property type="evidence" value="ECO:0007669"/>
    <property type="project" value="UniProtKB-SubCell"/>
</dbReference>
<dbReference type="GO" id="GO:0019350">
    <property type="term" value="P:teichoic acid biosynthetic process"/>
    <property type="evidence" value="ECO:0007669"/>
    <property type="project" value="UniProtKB-KW"/>
</dbReference>
<dbReference type="InterPro" id="IPR029044">
    <property type="entry name" value="Nucleotide-diphossugar_trans"/>
</dbReference>
<dbReference type="AlphaFoldDB" id="A0A3A9YUM0"/>
<evidence type="ECO:0000256" key="1">
    <source>
        <dbReference type="ARBA" id="ARBA00004202"/>
    </source>
</evidence>
<feature type="domain" description="Glycosyltransferase 2-like" evidence="7">
    <location>
        <begin position="2"/>
        <end position="129"/>
    </location>
</feature>
<dbReference type="Gene3D" id="3.40.50.11820">
    <property type="match status" value="1"/>
</dbReference>
<evidence type="ECO:0000256" key="3">
    <source>
        <dbReference type="ARBA" id="ARBA00022475"/>
    </source>
</evidence>
<keyword evidence="4 8" id="KW-0808">Transferase</keyword>
<dbReference type="Pfam" id="PF00535">
    <property type="entry name" value="Glycos_transf_2"/>
    <property type="match status" value="1"/>
</dbReference>
<dbReference type="InterPro" id="IPR043148">
    <property type="entry name" value="TagF_C"/>
</dbReference>
<comment type="similarity">
    <text evidence="2">Belongs to the CDP-glycerol glycerophosphotransferase family.</text>
</comment>
<accession>A0A3A9YUM0</accession>
<evidence type="ECO:0000313" key="9">
    <source>
        <dbReference type="Proteomes" id="UP000272474"/>
    </source>
</evidence>